<proteinExistence type="predicted"/>
<dbReference type="EMBL" id="KB706361">
    <property type="protein sequence ID" value="EMR67742.1"/>
    <property type="molecule type" value="Genomic_DNA"/>
</dbReference>
<name>M7SU02_EUTLA</name>
<dbReference type="Pfam" id="PF24883">
    <property type="entry name" value="NPHP3_N"/>
    <property type="match status" value="1"/>
</dbReference>
<dbReference type="KEGG" id="ela:UCREL1_5251"/>
<evidence type="ECO:0000313" key="4">
    <source>
        <dbReference type="Proteomes" id="UP000012174"/>
    </source>
</evidence>
<dbReference type="OrthoDB" id="7464126at2759"/>
<dbReference type="InterPro" id="IPR027417">
    <property type="entry name" value="P-loop_NTPase"/>
</dbReference>
<dbReference type="PANTHER" id="PTHR10039">
    <property type="entry name" value="AMELOGENIN"/>
    <property type="match status" value="1"/>
</dbReference>
<dbReference type="InterPro" id="IPR056884">
    <property type="entry name" value="NPHP3-like_N"/>
</dbReference>
<dbReference type="OMA" id="EWITHAN"/>
<sequence length="501" mass="56358">MALALSHASKLKPAIRLQQTVLAFESILTAEEKLEFQSCRKACQASPPTVRDVMRLTAEVSRKASSRKSGVGGPVLGPRFTNIIQVAQQFASVGDVLIGASQNLIAAAVWSLVRLTILTLAGFSAYAEKVSELFNAIGRATPRIQELSALYERSKKIQGYVAEYFICVVQICHRLVQHSRQTTIQQILSVLTHQKIKEDELELKAWVMEIKDEQLLLMAQSIEDIAQGQSTLSKIFSWDGEQGEKQRLLTARVKFMDACSTYDYDMSWRQIRKRGTTGLLQGHKEFREWKTKARSSTLSCHGILGSGKTVLMANIVEDLNLAIDGDRDSVAYFFIRHNDAESLKARTLVGCLARQILETLPDSMWPSKLQGWSSNLNIDKIVQLLKEVLPTDRRLILVIDGVDDWPEHETDQMMEYLEALKRSFPVLTCLSLRIEAHHPFRSEFRGVKSDFVLTMPHFNPDIDVYVDSELERRLLSGNLVVGQPEIIGEIRSKLLEGADGM</sequence>
<keyword evidence="1" id="KW-0677">Repeat</keyword>
<evidence type="ECO:0000259" key="2">
    <source>
        <dbReference type="Pfam" id="PF24883"/>
    </source>
</evidence>
<dbReference type="Proteomes" id="UP000012174">
    <property type="component" value="Unassembled WGS sequence"/>
</dbReference>
<dbReference type="Gene3D" id="3.40.50.300">
    <property type="entry name" value="P-loop containing nucleotide triphosphate hydrolases"/>
    <property type="match status" value="1"/>
</dbReference>
<gene>
    <name evidence="3" type="ORF">UCREL1_5251</name>
</gene>
<dbReference type="SUPFAM" id="SSF52540">
    <property type="entry name" value="P-loop containing nucleoside triphosphate hydrolases"/>
    <property type="match status" value="1"/>
</dbReference>
<evidence type="ECO:0000256" key="1">
    <source>
        <dbReference type="ARBA" id="ARBA00022737"/>
    </source>
</evidence>
<protein>
    <submittedName>
        <fullName evidence="3">Putative nacht domain protein</fullName>
    </submittedName>
</protein>
<evidence type="ECO:0000313" key="3">
    <source>
        <dbReference type="EMBL" id="EMR67742.1"/>
    </source>
</evidence>
<feature type="domain" description="Nephrocystin 3-like N-terminal" evidence="2">
    <location>
        <begin position="276"/>
        <end position="421"/>
    </location>
</feature>
<organism evidence="3 4">
    <name type="scientific">Eutypa lata (strain UCR-EL1)</name>
    <name type="common">Grapevine dieback disease fungus</name>
    <name type="synonym">Eutypa armeniacae</name>
    <dbReference type="NCBI Taxonomy" id="1287681"/>
    <lineage>
        <taxon>Eukaryota</taxon>
        <taxon>Fungi</taxon>
        <taxon>Dikarya</taxon>
        <taxon>Ascomycota</taxon>
        <taxon>Pezizomycotina</taxon>
        <taxon>Sordariomycetes</taxon>
        <taxon>Xylariomycetidae</taxon>
        <taxon>Xylariales</taxon>
        <taxon>Diatrypaceae</taxon>
        <taxon>Eutypa</taxon>
    </lineage>
</organism>
<dbReference type="AlphaFoldDB" id="M7SU02"/>
<dbReference type="eggNOG" id="KOG4177">
    <property type="taxonomic scope" value="Eukaryota"/>
</dbReference>
<dbReference type="STRING" id="1287681.M7SU02"/>
<keyword evidence="4" id="KW-1185">Reference proteome</keyword>
<dbReference type="PANTHER" id="PTHR10039:SF10">
    <property type="entry name" value="NACHT DOMAIN-CONTAINING PROTEIN"/>
    <property type="match status" value="1"/>
</dbReference>
<accession>M7SU02</accession>
<reference evidence="4" key="1">
    <citation type="journal article" date="2013" name="Genome Announc.">
        <title>Draft genome sequence of the grapevine dieback fungus Eutypa lata UCR-EL1.</title>
        <authorList>
            <person name="Blanco-Ulate B."/>
            <person name="Rolshausen P.E."/>
            <person name="Cantu D."/>
        </authorList>
    </citation>
    <scope>NUCLEOTIDE SEQUENCE [LARGE SCALE GENOMIC DNA]</scope>
    <source>
        <strain evidence="4">UCR-EL1</strain>
    </source>
</reference>
<dbReference type="HOGENOM" id="CLU_000288_34_3_1"/>